<dbReference type="Proteomes" id="UP001595907">
    <property type="component" value="Unassembled WGS sequence"/>
</dbReference>
<keyword evidence="2" id="KW-1185">Reference proteome</keyword>
<evidence type="ECO:0000313" key="1">
    <source>
        <dbReference type="EMBL" id="MFC4261878.1"/>
    </source>
</evidence>
<evidence type="ECO:0008006" key="3">
    <source>
        <dbReference type="Google" id="ProtNLM"/>
    </source>
</evidence>
<comment type="caution">
    <text evidence="1">The sequence shown here is derived from an EMBL/GenBank/DDBJ whole genome shotgun (WGS) entry which is preliminary data.</text>
</comment>
<gene>
    <name evidence="1" type="ORF">ACFOWM_03230</name>
</gene>
<protein>
    <recommendedName>
        <fullName evidence="3">Secreted protein</fullName>
    </recommendedName>
</protein>
<dbReference type="RefSeq" id="WP_379706989.1">
    <property type="nucleotide sequence ID" value="NZ_JBHSCZ010000001.1"/>
</dbReference>
<evidence type="ECO:0000313" key="2">
    <source>
        <dbReference type="Proteomes" id="UP001595907"/>
    </source>
</evidence>
<dbReference type="EMBL" id="JBHSCZ010000001">
    <property type="protein sequence ID" value="MFC4261878.1"/>
    <property type="molecule type" value="Genomic_DNA"/>
</dbReference>
<proteinExistence type="predicted"/>
<organism evidence="1 2">
    <name type="scientific">Ferruginibacter yonginensis</name>
    <dbReference type="NCBI Taxonomy" id="1310416"/>
    <lineage>
        <taxon>Bacteria</taxon>
        <taxon>Pseudomonadati</taxon>
        <taxon>Bacteroidota</taxon>
        <taxon>Chitinophagia</taxon>
        <taxon>Chitinophagales</taxon>
        <taxon>Chitinophagaceae</taxon>
        <taxon>Ferruginibacter</taxon>
    </lineage>
</organism>
<name>A0ABV8QQA9_9BACT</name>
<accession>A0ABV8QQA9</accession>
<sequence>MKKYIILIICILCVQHHTNAQLIKTTPARKPITAMPTNAISKLVGECSTPQTVAVLNNINSGSYYENIVIACCNSEQNKPYADAGSRLIKTWLITNKATFTVSFKFKQGYKPESASYKFQENLITIKAGETKQFKTIENLGYTNYNSSDDHNLNYIIINQL</sequence>
<reference evidence="2" key="1">
    <citation type="journal article" date="2019" name="Int. J. Syst. Evol. Microbiol.">
        <title>The Global Catalogue of Microorganisms (GCM) 10K type strain sequencing project: providing services to taxonomists for standard genome sequencing and annotation.</title>
        <authorList>
            <consortium name="The Broad Institute Genomics Platform"/>
            <consortium name="The Broad Institute Genome Sequencing Center for Infectious Disease"/>
            <person name="Wu L."/>
            <person name="Ma J."/>
        </authorList>
    </citation>
    <scope>NUCLEOTIDE SEQUENCE [LARGE SCALE GENOMIC DNA]</scope>
    <source>
        <strain evidence="2">CECT 8289</strain>
    </source>
</reference>